<keyword evidence="3" id="KW-0614">Plasmid</keyword>
<evidence type="ECO:0000313" key="4">
    <source>
        <dbReference type="Proteomes" id="UP000000552"/>
    </source>
</evidence>
<feature type="domain" description="UDP-glucose/GDP-mannose dehydrogenase N-terminal" evidence="2">
    <location>
        <begin position="26"/>
        <end position="104"/>
    </location>
</feature>
<evidence type="ECO:0000313" key="3">
    <source>
        <dbReference type="EMBL" id="BAB54896.1"/>
    </source>
</evidence>
<dbReference type="Gene3D" id="3.40.50.720">
    <property type="entry name" value="NAD(P)-binding Rossmann-like Domain"/>
    <property type="match status" value="1"/>
</dbReference>
<proteinExistence type="predicted"/>
<reference evidence="3 4" key="1">
    <citation type="journal article" date="2000" name="DNA Res.">
        <title>Complete genome structure of the nitrogen-fixing symbiotic bacterium Mesorhizobium loti.</title>
        <authorList>
            <person name="Kaneko T."/>
            <person name="Nakamura Y."/>
            <person name="Sato S."/>
            <person name="Asamizu E."/>
            <person name="Kato T."/>
            <person name="Sasamoto S."/>
            <person name="Watanabe A."/>
            <person name="Idesawa K."/>
            <person name="Ishikawa A."/>
            <person name="Kawashima K."/>
            <person name="Kimura T."/>
            <person name="Kishida Y."/>
            <person name="Kiyokawa C."/>
            <person name="Kohara M."/>
            <person name="Matsumoto M."/>
            <person name="Matsuno A."/>
            <person name="Mochizuki Y."/>
            <person name="Nakayama S."/>
            <person name="Nakazaki N."/>
            <person name="Shimpo S."/>
            <person name="Sugimoto M."/>
            <person name="Takeuchi C."/>
            <person name="Yamada M."/>
            <person name="Tabata S."/>
        </authorList>
    </citation>
    <scope>NUCLEOTIDE SEQUENCE [LARGE SCALE GENOMIC DNA]</scope>
    <source>
        <strain evidence="4">LMG 29417 / CECT 9101 / MAFF 303099</strain>
        <plasmid evidence="3 4">pMLb</plasmid>
    </source>
</reference>
<dbReference type="InterPro" id="IPR036291">
    <property type="entry name" value="NAD(P)-bd_dom_sf"/>
</dbReference>
<dbReference type="eggNOG" id="COG1004">
    <property type="taxonomic scope" value="Bacteria"/>
</dbReference>
<dbReference type="PANTHER" id="PTHR43750:SF3">
    <property type="entry name" value="UDP-GLUCOSE 6-DEHYDROGENASE TUAD"/>
    <property type="match status" value="1"/>
</dbReference>
<sequence>MKPDEFDGLWSWLCWPRAGGGAGGSRHQMMCVDIDADKIEWLIQGIVPISNRLESLVRENHASRRITFTTMPRRGQAWRIQMIVVGTPPGEKGSADLKYVLAVAVLRCPGRVP</sequence>
<dbReference type="KEGG" id="mlo:mlr9719"/>
<dbReference type="AlphaFoldDB" id="Q98NV9"/>
<dbReference type="SUPFAM" id="SSF51735">
    <property type="entry name" value="NAD(P)-binding Rossmann-fold domains"/>
    <property type="match status" value="1"/>
</dbReference>
<dbReference type="PANTHER" id="PTHR43750">
    <property type="entry name" value="UDP-GLUCOSE 6-DEHYDROGENASE TUAD"/>
    <property type="match status" value="1"/>
</dbReference>
<dbReference type="HOGENOM" id="CLU_2131511_0_0_5"/>
<dbReference type="Proteomes" id="UP000000552">
    <property type="component" value="Plasmid pMLb"/>
</dbReference>
<dbReference type="GO" id="GO:0016616">
    <property type="term" value="F:oxidoreductase activity, acting on the CH-OH group of donors, NAD or NADP as acceptor"/>
    <property type="evidence" value="ECO:0007669"/>
    <property type="project" value="InterPro"/>
</dbReference>
<name>Q98NV9_RHILO</name>
<dbReference type="InterPro" id="IPR001732">
    <property type="entry name" value="UDP-Glc/GDP-Man_DH_N"/>
</dbReference>
<dbReference type="Pfam" id="PF03721">
    <property type="entry name" value="UDPG_MGDP_dh_N"/>
    <property type="match status" value="1"/>
</dbReference>
<geneLocation type="plasmid" evidence="3 4">
    <name>pMLb</name>
</geneLocation>
<protein>
    <recommendedName>
        <fullName evidence="1">UDP-glucose 6-dehydrogenase</fullName>
    </recommendedName>
</protein>
<gene>
    <name evidence="3" type="ordered locus">mlr9719</name>
</gene>
<accession>Q98NV9</accession>
<evidence type="ECO:0000256" key="1">
    <source>
        <dbReference type="ARBA" id="ARBA00015132"/>
    </source>
</evidence>
<dbReference type="GO" id="GO:0051287">
    <property type="term" value="F:NAD binding"/>
    <property type="evidence" value="ECO:0007669"/>
    <property type="project" value="InterPro"/>
</dbReference>
<evidence type="ECO:0000259" key="2">
    <source>
        <dbReference type="Pfam" id="PF03721"/>
    </source>
</evidence>
<organism evidence="3 4">
    <name type="scientific">Mesorhizobium japonicum (strain LMG 29417 / CECT 9101 / MAFF 303099)</name>
    <name type="common">Mesorhizobium loti (strain MAFF 303099)</name>
    <dbReference type="NCBI Taxonomy" id="266835"/>
    <lineage>
        <taxon>Bacteria</taxon>
        <taxon>Pseudomonadati</taxon>
        <taxon>Pseudomonadota</taxon>
        <taxon>Alphaproteobacteria</taxon>
        <taxon>Hyphomicrobiales</taxon>
        <taxon>Phyllobacteriaceae</taxon>
        <taxon>Mesorhizobium</taxon>
    </lineage>
</organism>
<dbReference type="EMBL" id="AP003017">
    <property type="protein sequence ID" value="BAB54896.1"/>
    <property type="molecule type" value="Genomic_DNA"/>
</dbReference>